<evidence type="ECO:0000313" key="1">
    <source>
        <dbReference type="EMBL" id="ARC37121.1"/>
    </source>
</evidence>
<dbReference type="Proteomes" id="UP000191257">
    <property type="component" value="Chromosome"/>
</dbReference>
<keyword evidence="3" id="KW-1185">Reference proteome</keyword>
<evidence type="ECO:0000313" key="3">
    <source>
        <dbReference type="Proteomes" id="UP000191257"/>
    </source>
</evidence>
<proteinExistence type="predicted"/>
<dbReference type="STRING" id="147645.A6J80_12720"/>
<dbReference type="Proteomes" id="UP000324507">
    <property type="component" value="Chromosome"/>
</dbReference>
<dbReference type="eggNOG" id="ENOG5031UNJ">
    <property type="taxonomic scope" value="Bacteria"/>
</dbReference>
<reference evidence="3" key="1">
    <citation type="submission" date="2017-03" db="EMBL/GenBank/DDBJ databases">
        <title>FDA dAtabase for Regulatory Grade micrObial Sequences (FDA-ARGOS): Supporting development and validation of Infectious Disease Dx tests.</title>
        <authorList>
            <person name="Minogue T."/>
            <person name="Wolcott M."/>
            <person name="Wasieloski L."/>
            <person name="Aguilar W."/>
            <person name="Moore D."/>
            <person name="Tallon L."/>
            <person name="Sadzewicz L."/>
            <person name="Sengamalay N."/>
            <person name="Ott S."/>
            <person name="Godinez A."/>
            <person name="Nagaraj S."/>
            <person name="Nadendla S."/>
            <person name="Geyer C."/>
            <person name="Sichtig H."/>
        </authorList>
    </citation>
    <scope>NUCLEOTIDE SEQUENCE [LARGE SCALE GENOMIC DNA]</scope>
    <source>
        <strain evidence="3">FDAARGOS_252</strain>
    </source>
</reference>
<name>A0A1V0GTF4_9RHOB</name>
<reference evidence="2 4" key="3">
    <citation type="submission" date="2019-09" db="EMBL/GenBank/DDBJ databases">
        <title>FDA dAtabase for Regulatory Grade micrObial Sequences (FDA-ARGOS): Supporting development and validation of Infectious Disease Dx tests.</title>
        <authorList>
            <person name="Sciortino C."/>
            <person name="Tallon L."/>
            <person name="Sadzewicz L."/>
            <person name="Vavikolanu K."/>
            <person name="Mehta A."/>
            <person name="Aluvathingal J."/>
            <person name="Nadendla S."/>
            <person name="Nandy P."/>
            <person name="Geyer C."/>
            <person name="Yan Y."/>
            <person name="Sichtig H."/>
        </authorList>
    </citation>
    <scope>NUCLEOTIDE SEQUENCE [LARGE SCALE GENOMIC DNA]</scope>
    <source>
        <strain evidence="2 4">FDAARGOS_643</strain>
    </source>
</reference>
<protein>
    <submittedName>
        <fullName evidence="1">Uncharacterized protein</fullName>
    </submittedName>
</protein>
<evidence type="ECO:0000313" key="4">
    <source>
        <dbReference type="Proteomes" id="UP000324507"/>
    </source>
</evidence>
<dbReference type="EMBL" id="CP044081">
    <property type="protein sequence ID" value="QEU07801.1"/>
    <property type="molecule type" value="Genomic_DNA"/>
</dbReference>
<accession>A0A1V0GTF4</accession>
<dbReference type="AlphaFoldDB" id="A0A1V0GTF4"/>
<dbReference type="KEGG" id="pye:A6J80_12720"/>
<sequence>MSMLNHLSALADRAIRATTPFSPRYSVALIDRRTGRPHTISGIPLVVMTAEPVTASHELMRNRDPGVWDIFIERMDRNGAIQ</sequence>
<organism evidence="1 3">
    <name type="scientific">Paracoccus yeei</name>
    <dbReference type="NCBI Taxonomy" id="147645"/>
    <lineage>
        <taxon>Bacteria</taxon>
        <taxon>Pseudomonadati</taxon>
        <taxon>Pseudomonadota</taxon>
        <taxon>Alphaproteobacteria</taxon>
        <taxon>Rhodobacterales</taxon>
        <taxon>Paracoccaceae</taxon>
        <taxon>Paracoccus</taxon>
    </lineage>
</organism>
<gene>
    <name evidence="1" type="ORF">A6J80_12720</name>
    <name evidence="2" type="ORF">FOB51_07180</name>
</gene>
<evidence type="ECO:0000313" key="2">
    <source>
        <dbReference type="EMBL" id="QEU07801.1"/>
    </source>
</evidence>
<dbReference type="RefSeq" id="WP_080621739.1">
    <property type="nucleotide sequence ID" value="NZ_CALTWI010000044.1"/>
</dbReference>
<reference evidence="1" key="2">
    <citation type="submission" date="2017-12" db="EMBL/GenBank/DDBJ databases">
        <title>FDA dAtabase for Regulatory Grade micrObial Sequences (FDA-ARGOS): Supporting development and validation of Infectious Disease Dx tests.</title>
        <authorList>
            <person name="Campos J."/>
            <person name="Goldberg B."/>
            <person name="Tallon L."/>
            <person name="Sadzewicz L."/>
            <person name="Sengamalay N."/>
            <person name="Ott S."/>
            <person name="Godinez A."/>
            <person name="Nagaraj S."/>
            <person name="Vyas G."/>
            <person name="Aluvathingal J."/>
            <person name="Nadendla S."/>
            <person name="Geyer C."/>
            <person name="Nandy P."/>
            <person name="Hobson J."/>
            <person name="Sichtig H."/>
        </authorList>
    </citation>
    <scope>NUCLEOTIDE SEQUENCE</scope>
    <source>
        <strain evidence="1">FDAARGOS_252</strain>
    </source>
</reference>
<dbReference type="EMBL" id="CP020442">
    <property type="protein sequence ID" value="ARC37121.1"/>
    <property type="molecule type" value="Genomic_DNA"/>
</dbReference>